<dbReference type="OrthoDB" id="2019917at2759"/>
<feature type="non-terminal residue" evidence="1">
    <location>
        <position position="1"/>
    </location>
</feature>
<proteinExistence type="predicted"/>
<keyword evidence="2" id="KW-1185">Reference proteome</keyword>
<accession>A0A3P7LDS2</accession>
<evidence type="ECO:0000313" key="1">
    <source>
        <dbReference type="EMBL" id="VDN14964.1"/>
    </source>
</evidence>
<dbReference type="Proteomes" id="UP000281553">
    <property type="component" value="Unassembled WGS sequence"/>
</dbReference>
<name>A0A3P7LDS2_DIBLA</name>
<dbReference type="AlphaFoldDB" id="A0A3P7LDS2"/>
<evidence type="ECO:0000313" key="2">
    <source>
        <dbReference type="Proteomes" id="UP000281553"/>
    </source>
</evidence>
<dbReference type="EMBL" id="UYRU01060966">
    <property type="protein sequence ID" value="VDN14964.1"/>
    <property type="molecule type" value="Genomic_DNA"/>
</dbReference>
<organism evidence="1 2">
    <name type="scientific">Dibothriocephalus latus</name>
    <name type="common">Fish tapeworm</name>
    <name type="synonym">Diphyllobothrium latum</name>
    <dbReference type="NCBI Taxonomy" id="60516"/>
    <lineage>
        <taxon>Eukaryota</taxon>
        <taxon>Metazoa</taxon>
        <taxon>Spiralia</taxon>
        <taxon>Lophotrochozoa</taxon>
        <taxon>Platyhelminthes</taxon>
        <taxon>Cestoda</taxon>
        <taxon>Eucestoda</taxon>
        <taxon>Diphyllobothriidea</taxon>
        <taxon>Diphyllobothriidae</taxon>
        <taxon>Dibothriocephalus</taxon>
    </lineage>
</organism>
<sequence>VAAQTEKAACSSAFFRAAAFSRLFFAQVPVSVNSSADLPELTASAASPDKVRAHETWLGNFIFMPYLRDSSDSKVLLKLLDESFQSAEYSLVLLTYCILSLPPTLNRDELVNRTKDLLDPLLTKYLTKTPSSHGLFLHPDFPAILTSHATFGALILTKVYHSVLQRLEVTQVSTFCLSPSRILFFLAPGMCIRREN</sequence>
<gene>
    <name evidence="1" type="ORF">DILT_LOCUS10795</name>
</gene>
<protein>
    <submittedName>
        <fullName evidence="1">Uncharacterized protein</fullName>
    </submittedName>
</protein>
<reference evidence="1 2" key="1">
    <citation type="submission" date="2018-11" db="EMBL/GenBank/DDBJ databases">
        <authorList>
            <consortium name="Pathogen Informatics"/>
        </authorList>
    </citation>
    <scope>NUCLEOTIDE SEQUENCE [LARGE SCALE GENOMIC DNA]</scope>
</reference>